<feature type="region of interest" description="Disordered" evidence="1">
    <location>
        <begin position="567"/>
        <end position="703"/>
    </location>
</feature>
<feature type="region of interest" description="Disordered" evidence="1">
    <location>
        <begin position="129"/>
        <end position="162"/>
    </location>
</feature>
<evidence type="ECO:0000313" key="3">
    <source>
        <dbReference type="Proteomes" id="UP001218188"/>
    </source>
</evidence>
<keyword evidence="3" id="KW-1185">Reference proteome</keyword>
<dbReference type="EMBL" id="JARJCM010000036">
    <property type="protein sequence ID" value="KAJ7037562.1"/>
    <property type="molecule type" value="Genomic_DNA"/>
</dbReference>
<reference evidence="2" key="1">
    <citation type="submission" date="2023-03" db="EMBL/GenBank/DDBJ databases">
        <title>Massive genome expansion in bonnet fungi (Mycena s.s.) driven by repeated elements and novel gene families across ecological guilds.</title>
        <authorList>
            <consortium name="Lawrence Berkeley National Laboratory"/>
            <person name="Harder C.B."/>
            <person name="Miyauchi S."/>
            <person name="Viragh M."/>
            <person name="Kuo A."/>
            <person name="Thoen E."/>
            <person name="Andreopoulos B."/>
            <person name="Lu D."/>
            <person name="Skrede I."/>
            <person name="Drula E."/>
            <person name="Henrissat B."/>
            <person name="Morin E."/>
            <person name="Kohler A."/>
            <person name="Barry K."/>
            <person name="LaButti K."/>
            <person name="Morin E."/>
            <person name="Salamov A."/>
            <person name="Lipzen A."/>
            <person name="Mereny Z."/>
            <person name="Hegedus B."/>
            <person name="Baldrian P."/>
            <person name="Stursova M."/>
            <person name="Weitz H."/>
            <person name="Taylor A."/>
            <person name="Grigoriev I.V."/>
            <person name="Nagy L.G."/>
            <person name="Martin F."/>
            <person name="Kauserud H."/>
        </authorList>
    </citation>
    <scope>NUCLEOTIDE SEQUENCE</scope>
    <source>
        <strain evidence="2">CBHHK200</strain>
    </source>
</reference>
<name>A0AAD6T1S9_9AGAR</name>
<gene>
    <name evidence="2" type="ORF">C8F04DRAFT_402672</name>
</gene>
<dbReference type="AlphaFoldDB" id="A0AAD6T1S9"/>
<accession>A0AAD6T1S9</accession>
<feature type="compositionally biased region" description="Basic residues" evidence="1">
    <location>
        <begin position="694"/>
        <end position="703"/>
    </location>
</feature>
<proteinExistence type="predicted"/>
<comment type="caution">
    <text evidence="2">The sequence shown here is derived from an EMBL/GenBank/DDBJ whole genome shotgun (WGS) entry which is preliminary data.</text>
</comment>
<feature type="compositionally biased region" description="Basic and acidic residues" evidence="1">
    <location>
        <begin position="492"/>
        <end position="507"/>
    </location>
</feature>
<feature type="compositionally biased region" description="Basic and acidic residues" evidence="1">
    <location>
        <begin position="661"/>
        <end position="673"/>
    </location>
</feature>
<evidence type="ECO:0000256" key="1">
    <source>
        <dbReference type="SAM" id="MobiDB-lite"/>
    </source>
</evidence>
<feature type="compositionally biased region" description="Basic and acidic residues" evidence="1">
    <location>
        <begin position="567"/>
        <end position="627"/>
    </location>
</feature>
<feature type="region of interest" description="Disordered" evidence="1">
    <location>
        <begin position="492"/>
        <end position="516"/>
    </location>
</feature>
<dbReference type="Proteomes" id="UP001218188">
    <property type="component" value="Unassembled WGS sequence"/>
</dbReference>
<evidence type="ECO:0000313" key="2">
    <source>
        <dbReference type="EMBL" id="KAJ7037562.1"/>
    </source>
</evidence>
<sequence length="703" mass="77723">MPRALLFHQPFALSSCSNVVRRHPTMPPRMYKFYDENGVPDIMPFPELALVATTKGQETAVPKLNDYQRSWIHDVALRNIQLAGLDSNAAKILYDKIKSDAFDAKAFQHTVQPGDGTEEAQLPALVAAWNRESTKKNKKATKNPSGGGGTGNEPQEEDEGGRVGLLRGYTKAGWRLAIQKVISNKRTAKKDTKNNTTVESTPPVTPALALSKLYGLSVYSGRDKFRDECRDEINAHADTIPGDINQGGKFRKAEAQLWAQEDQAVWEAAAASNEGVDWKERQNLVAGGFRHMVDALHSTGKFRPFVATMQMCWVDGNGVPQLDWVEAVPDAITIRQPFEKQYAEVSQNSLNSLHAWAGKALQDYLAGDNASTRHAPPVFPVSAEALDDMSPNMVAQTVTSFLGKSYQAAFASRDIPWSAIARAPNEYYDTAKFDLAFSSDGLGGFKSIQWHALALTLASGAGDGSSGFFCKARVAGEEADGEAEAARLEREAEDVQREHEAEAVRPEQEEEDARLEQEAEAARLEQEAEAARLEQEAEAARLEKEAEVARLEQEAEAARLEQLEDVRRKQEAEAARLEQEAEAARLEQEAEVARLEQEAEAARLEQEAEAARLEQEEKDARREREVEGIASGGKRGKKRSAETQLVPADVGRERRSTRKHQTPEEAKLEREQKLVSAAGTSKKPSFEYVAKSPIKPKPRKRRA</sequence>
<organism evidence="2 3">
    <name type="scientific">Mycena alexandri</name>
    <dbReference type="NCBI Taxonomy" id="1745969"/>
    <lineage>
        <taxon>Eukaryota</taxon>
        <taxon>Fungi</taxon>
        <taxon>Dikarya</taxon>
        <taxon>Basidiomycota</taxon>
        <taxon>Agaricomycotina</taxon>
        <taxon>Agaricomycetes</taxon>
        <taxon>Agaricomycetidae</taxon>
        <taxon>Agaricales</taxon>
        <taxon>Marasmiineae</taxon>
        <taxon>Mycenaceae</taxon>
        <taxon>Mycena</taxon>
    </lineage>
</organism>
<protein>
    <submittedName>
        <fullName evidence="2">Uncharacterized protein</fullName>
    </submittedName>
</protein>
<dbReference type="PROSITE" id="PS51257">
    <property type="entry name" value="PROKAR_LIPOPROTEIN"/>
    <property type="match status" value="1"/>
</dbReference>